<keyword evidence="7" id="KW-0238">DNA-binding</keyword>
<evidence type="ECO:0000256" key="7">
    <source>
        <dbReference type="ARBA" id="ARBA00023125"/>
    </source>
</evidence>
<comment type="caution">
    <text evidence="12">The sequence shown here is derived from an EMBL/GenBank/DDBJ whole genome shotgun (WGS) entry which is preliminary data.</text>
</comment>
<comment type="similarity">
    <text evidence="1">Belongs to the helicase family. DnaB subfamily.</text>
</comment>
<dbReference type="GO" id="GO:0004386">
    <property type="term" value="F:helicase activity"/>
    <property type="evidence" value="ECO:0007669"/>
    <property type="project" value="UniProtKB-KW"/>
</dbReference>
<comment type="catalytic activity">
    <reaction evidence="10">
        <text>ATP + H2O = ADP + phosphate + H(+)</text>
        <dbReference type="Rhea" id="RHEA:13065"/>
        <dbReference type="ChEBI" id="CHEBI:15377"/>
        <dbReference type="ChEBI" id="CHEBI:15378"/>
        <dbReference type="ChEBI" id="CHEBI:30616"/>
        <dbReference type="ChEBI" id="CHEBI:43474"/>
        <dbReference type="ChEBI" id="CHEBI:456216"/>
        <dbReference type="EC" id="5.6.2.3"/>
    </reaction>
</comment>
<keyword evidence="3" id="KW-0547">Nucleotide-binding</keyword>
<dbReference type="Gene3D" id="3.40.50.300">
    <property type="entry name" value="P-loop containing nucleotide triphosphate hydrolases"/>
    <property type="match status" value="1"/>
</dbReference>
<dbReference type="InterPro" id="IPR016136">
    <property type="entry name" value="DNA_helicase_N/primase_C"/>
</dbReference>
<evidence type="ECO:0000256" key="1">
    <source>
        <dbReference type="ARBA" id="ARBA00008428"/>
    </source>
</evidence>
<keyword evidence="6" id="KW-0067">ATP-binding</keyword>
<evidence type="ECO:0000256" key="2">
    <source>
        <dbReference type="ARBA" id="ARBA00022705"/>
    </source>
</evidence>
<evidence type="ECO:0000259" key="11">
    <source>
        <dbReference type="PROSITE" id="PS51199"/>
    </source>
</evidence>
<evidence type="ECO:0000313" key="13">
    <source>
        <dbReference type="Proteomes" id="UP000479226"/>
    </source>
</evidence>
<keyword evidence="8" id="KW-0413">Isomerase</keyword>
<evidence type="ECO:0000256" key="8">
    <source>
        <dbReference type="ARBA" id="ARBA00023235"/>
    </source>
</evidence>
<keyword evidence="4" id="KW-0378">Hydrolase</keyword>
<proteinExistence type="inferred from homology"/>
<dbReference type="SUPFAM" id="SSF48024">
    <property type="entry name" value="N-terminal domain of DnaB helicase"/>
    <property type="match status" value="1"/>
</dbReference>
<evidence type="ECO:0000256" key="4">
    <source>
        <dbReference type="ARBA" id="ARBA00022801"/>
    </source>
</evidence>
<reference evidence="12 13" key="1">
    <citation type="submission" date="2020-02" db="EMBL/GenBank/DDBJ databases">
        <title>Genome sequence of the type strain DSM 27180 of Arthrobacter silviterrae.</title>
        <authorList>
            <person name="Gao J."/>
            <person name="Sun J."/>
        </authorList>
    </citation>
    <scope>NUCLEOTIDE SEQUENCE [LARGE SCALE GENOMIC DNA]</scope>
    <source>
        <strain evidence="12 13">DSM 27180</strain>
    </source>
</reference>
<gene>
    <name evidence="12" type="ORF">G6N77_06755</name>
</gene>
<accession>A0ABX0DG25</accession>
<dbReference type="InterPro" id="IPR027417">
    <property type="entry name" value="P-loop_NTPase"/>
</dbReference>
<dbReference type="Proteomes" id="UP000479226">
    <property type="component" value="Unassembled WGS sequence"/>
</dbReference>
<dbReference type="SUPFAM" id="SSF52540">
    <property type="entry name" value="P-loop containing nucleoside triphosphate hydrolases"/>
    <property type="match status" value="1"/>
</dbReference>
<keyword evidence="2" id="KW-0235">DNA replication</keyword>
<dbReference type="PANTHER" id="PTHR30153">
    <property type="entry name" value="REPLICATIVE DNA HELICASE DNAB"/>
    <property type="match status" value="1"/>
</dbReference>
<dbReference type="Pfam" id="PF00772">
    <property type="entry name" value="DnaB"/>
    <property type="match status" value="1"/>
</dbReference>
<dbReference type="EMBL" id="JAAKZI010000008">
    <property type="protein sequence ID" value="NGN83162.1"/>
    <property type="molecule type" value="Genomic_DNA"/>
</dbReference>
<dbReference type="Pfam" id="PF03796">
    <property type="entry name" value="DnaB_C"/>
    <property type="match status" value="1"/>
</dbReference>
<dbReference type="RefSeq" id="WP_165181260.1">
    <property type="nucleotide sequence ID" value="NZ_JAAKZI010000008.1"/>
</dbReference>
<evidence type="ECO:0000256" key="5">
    <source>
        <dbReference type="ARBA" id="ARBA00022806"/>
    </source>
</evidence>
<dbReference type="InterPro" id="IPR007693">
    <property type="entry name" value="DNA_helicase_DnaB-like_N"/>
</dbReference>
<protein>
    <recommendedName>
        <fullName evidence="9">DNA 5'-3' helicase</fullName>
        <ecNumber evidence="9">5.6.2.3</ecNumber>
    </recommendedName>
</protein>
<dbReference type="EC" id="5.6.2.3" evidence="9"/>
<dbReference type="InterPro" id="IPR007694">
    <property type="entry name" value="DNA_helicase_DnaB-like_C"/>
</dbReference>
<organism evidence="12 13">
    <name type="scientific">Arthrobacter silviterrae</name>
    <dbReference type="NCBI Taxonomy" id="2026658"/>
    <lineage>
        <taxon>Bacteria</taxon>
        <taxon>Bacillati</taxon>
        <taxon>Actinomycetota</taxon>
        <taxon>Actinomycetes</taxon>
        <taxon>Micrococcales</taxon>
        <taxon>Micrococcaceae</taxon>
        <taxon>Arthrobacter</taxon>
    </lineage>
</organism>
<evidence type="ECO:0000256" key="9">
    <source>
        <dbReference type="ARBA" id="ARBA00044969"/>
    </source>
</evidence>
<name>A0ABX0DG25_9MICC</name>
<dbReference type="Gene3D" id="1.10.860.10">
    <property type="entry name" value="DNAb Helicase, Chain A"/>
    <property type="match status" value="1"/>
</dbReference>
<feature type="domain" description="SF4 helicase" evidence="11">
    <location>
        <begin position="173"/>
        <end position="431"/>
    </location>
</feature>
<dbReference type="PANTHER" id="PTHR30153:SF2">
    <property type="entry name" value="REPLICATIVE DNA HELICASE"/>
    <property type="match status" value="1"/>
</dbReference>
<evidence type="ECO:0000256" key="6">
    <source>
        <dbReference type="ARBA" id="ARBA00022840"/>
    </source>
</evidence>
<sequence>MTPLGDEQLPGPPQDVEAERAVLGGMMLSKNAITDASEILHGSDFYRPVHESIFTAIMHLYVTNQPADQITVSSELQRRNELDNVGGAAYIHQLAGATPAVASVPFYADIVKKKSTLRQLGAAGRKITQLAGTGGSPTDAVQQARALVDSCTDLGEGGILSMAETIDATLTRLTEKARFVPTPWDALNQIMSGWRPGAQHVIGARPGVGKTLVGLQAALALADNGNVLFTSMEMSRDELQGRAIAQLAEIPTGNIDRRSLTDSQWQNIADARQRLLKTLYIDDRANQTPTTIRSAARTVARAGKLSGIVVDYIQLMTDASGIKRNRQEQVSDFSRQLKLLAKDLDVPVITLSQLNRQSEARNDKRPLISDMRDSGAVEQDADIVLLLHRDMEKSPGLISIAVAKNRHGLTGGTELKFDGAYSRVLDRPRTAYSAYGSTDRRDLN</sequence>
<dbReference type="InterPro" id="IPR036185">
    <property type="entry name" value="DNA_heli_DnaB-like_N_sf"/>
</dbReference>
<dbReference type="CDD" id="cd00984">
    <property type="entry name" value="DnaB_C"/>
    <property type="match status" value="1"/>
</dbReference>
<keyword evidence="5 12" id="KW-0347">Helicase</keyword>
<evidence type="ECO:0000313" key="12">
    <source>
        <dbReference type="EMBL" id="NGN83162.1"/>
    </source>
</evidence>
<dbReference type="PROSITE" id="PS51199">
    <property type="entry name" value="SF4_HELICASE"/>
    <property type="match status" value="1"/>
</dbReference>
<evidence type="ECO:0000256" key="3">
    <source>
        <dbReference type="ARBA" id="ARBA00022741"/>
    </source>
</evidence>
<evidence type="ECO:0000256" key="10">
    <source>
        <dbReference type="ARBA" id="ARBA00048954"/>
    </source>
</evidence>
<keyword evidence="13" id="KW-1185">Reference proteome</keyword>